<evidence type="ECO:0000313" key="3">
    <source>
        <dbReference type="Proteomes" id="UP000324897"/>
    </source>
</evidence>
<feature type="compositionally biased region" description="Basic and acidic residues" evidence="1">
    <location>
        <begin position="20"/>
        <end position="35"/>
    </location>
</feature>
<dbReference type="EMBL" id="RWGY01000011">
    <property type="protein sequence ID" value="TVU32986.1"/>
    <property type="molecule type" value="Genomic_DNA"/>
</dbReference>
<keyword evidence="3" id="KW-1185">Reference proteome</keyword>
<comment type="caution">
    <text evidence="2">The sequence shown here is derived from an EMBL/GenBank/DDBJ whole genome shotgun (WGS) entry which is preliminary data.</text>
</comment>
<feature type="compositionally biased region" description="Polar residues" evidence="1">
    <location>
        <begin position="60"/>
        <end position="77"/>
    </location>
</feature>
<protein>
    <submittedName>
        <fullName evidence="2">Uncharacterized protein</fullName>
    </submittedName>
</protein>
<evidence type="ECO:0000313" key="2">
    <source>
        <dbReference type="EMBL" id="TVU32986.1"/>
    </source>
</evidence>
<organism evidence="2 3">
    <name type="scientific">Eragrostis curvula</name>
    <name type="common">weeping love grass</name>
    <dbReference type="NCBI Taxonomy" id="38414"/>
    <lineage>
        <taxon>Eukaryota</taxon>
        <taxon>Viridiplantae</taxon>
        <taxon>Streptophyta</taxon>
        <taxon>Embryophyta</taxon>
        <taxon>Tracheophyta</taxon>
        <taxon>Spermatophyta</taxon>
        <taxon>Magnoliopsida</taxon>
        <taxon>Liliopsida</taxon>
        <taxon>Poales</taxon>
        <taxon>Poaceae</taxon>
        <taxon>PACMAD clade</taxon>
        <taxon>Chloridoideae</taxon>
        <taxon>Eragrostideae</taxon>
        <taxon>Eragrostidinae</taxon>
        <taxon>Eragrostis</taxon>
    </lineage>
</organism>
<sequence length="77" mass="8209">MAEGVTATDTWVIEAPVTDHLLDGTEAHPEAEHHQGTGGGAQASHAALSIETEGGRRIQQKSSTEPFTPSWETKATW</sequence>
<evidence type="ECO:0000256" key="1">
    <source>
        <dbReference type="SAM" id="MobiDB-lite"/>
    </source>
</evidence>
<proteinExistence type="predicted"/>
<gene>
    <name evidence="2" type="ORF">EJB05_24754</name>
</gene>
<reference evidence="2 3" key="1">
    <citation type="journal article" date="2019" name="Sci. Rep.">
        <title>A high-quality genome of Eragrostis curvula grass provides insights into Poaceae evolution and supports new strategies to enhance forage quality.</title>
        <authorList>
            <person name="Carballo J."/>
            <person name="Santos B.A.C.M."/>
            <person name="Zappacosta D."/>
            <person name="Garbus I."/>
            <person name="Selva J.P."/>
            <person name="Gallo C.A."/>
            <person name="Diaz A."/>
            <person name="Albertini E."/>
            <person name="Caccamo M."/>
            <person name="Echenique V."/>
        </authorList>
    </citation>
    <scope>NUCLEOTIDE SEQUENCE [LARGE SCALE GENOMIC DNA]</scope>
    <source>
        <strain evidence="3">cv. Victoria</strain>
        <tissue evidence="2">Leaf</tissue>
    </source>
</reference>
<name>A0A5J9VAK9_9POAL</name>
<dbReference type="Proteomes" id="UP000324897">
    <property type="component" value="Chromosome 1"/>
</dbReference>
<dbReference type="AlphaFoldDB" id="A0A5J9VAK9"/>
<feature type="region of interest" description="Disordered" evidence="1">
    <location>
        <begin position="16"/>
        <end position="77"/>
    </location>
</feature>
<accession>A0A5J9VAK9</accession>
<dbReference type="Gramene" id="TVU32986">
    <property type="protein sequence ID" value="TVU32986"/>
    <property type="gene ID" value="EJB05_24754"/>
</dbReference>